<feature type="transmembrane region" description="Helical" evidence="2">
    <location>
        <begin position="192"/>
        <end position="210"/>
    </location>
</feature>
<dbReference type="GO" id="GO:0016020">
    <property type="term" value="C:membrane"/>
    <property type="evidence" value="ECO:0007669"/>
    <property type="project" value="GOC"/>
</dbReference>
<dbReference type="InterPro" id="IPR019402">
    <property type="entry name" value="CWH43_N"/>
</dbReference>
<gene>
    <name evidence="7" type="ORF">KQ657_003693</name>
</gene>
<dbReference type="GO" id="GO:0031505">
    <property type="term" value="P:fungal-type cell wall organization"/>
    <property type="evidence" value="ECO:0007669"/>
    <property type="project" value="TreeGrafter"/>
</dbReference>
<evidence type="ECO:0000259" key="6">
    <source>
        <dbReference type="Pfam" id="PF23226"/>
    </source>
</evidence>
<feature type="transmembrane region" description="Helical" evidence="2">
    <location>
        <begin position="104"/>
        <end position="125"/>
    </location>
</feature>
<keyword evidence="2" id="KW-1133">Transmembrane helix</keyword>
<evidence type="ECO:0000256" key="1">
    <source>
        <dbReference type="SAM" id="MobiDB-lite"/>
    </source>
</evidence>
<feature type="domain" description="PGAP2IP second transmembrane" evidence="4">
    <location>
        <begin position="461"/>
        <end position="637"/>
    </location>
</feature>
<feature type="transmembrane region" description="Helical" evidence="2">
    <location>
        <begin position="137"/>
        <end position="157"/>
    </location>
</feature>
<dbReference type="Pfam" id="PF10277">
    <property type="entry name" value="Frag1"/>
    <property type="match status" value="1"/>
</dbReference>
<feature type="transmembrane region" description="Helical" evidence="2">
    <location>
        <begin position="657"/>
        <end position="673"/>
    </location>
</feature>
<feature type="region of interest" description="Disordered" evidence="1">
    <location>
        <begin position="993"/>
        <end position="1015"/>
    </location>
</feature>
<dbReference type="GO" id="GO:0006506">
    <property type="term" value="P:GPI anchor biosynthetic process"/>
    <property type="evidence" value="ECO:0007669"/>
    <property type="project" value="TreeGrafter"/>
</dbReference>
<keyword evidence="2" id="KW-0812">Transmembrane</keyword>
<feature type="transmembrane region" description="Helical" evidence="2">
    <location>
        <begin position="582"/>
        <end position="606"/>
    </location>
</feature>
<dbReference type="PANTHER" id="PTHR14859:SF1">
    <property type="entry name" value="PGAP2-INTERACTING PROTEIN"/>
    <property type="match status" value="1"/>
</dbReference>
<feature type="compositionally biased region" description="Acidic residues" evidence="1">
    <location>
        <begin position="993"/>
        <end position="1002"/>
    </location>
</feature>
<evidence type="ECO:0000259" key="3">
    <source>
        <dbReference type="Pfam" id="PF10277"/>
    </source>
</evidence>
<evidence type="ECO:0000256" key="2">
    <source>
        <dbReference type="SAM" id="Phobius"/>
    </source>
</evidence>
<feature type="transmembrane region" description="Helical" evidence="2">
    <location>
        <begin position="553"/>
        <end position="575"/>
    </location>
</feature>
<dbReference type="Pfam" id="PF23022">
    <property type="entry name" value="6TM_1st_PGAP2IP"/>
    <property type="match status" value="1"/>
</dbReference>
<evidence type="ECO:0000259" key="4">
    <source>
        <dbReference type="Pfam" id="PF23021"/>
    </source>
</evidence>
<feature type="transmembrane region" description="Helical" evidence="2">
    <location>
        <begin position="461"/>
        <end position="480"/>
    </location>
</feature>
<feature type="transmembrane region" description="Helical" evidence="2">
    <location>
        <begin position="430"/>
        <end position="449"/>
    </location>
</feature>
<name>A0A9P7VBZ3_9ASCO</name>
<feature type="transmembrane region" description="Helical" evidence="2">
    <location>
        <begin position="500"/>
        <end position="518"/>
    </location>
</feature>
<evidence type="ECO:0008006" key="9">
    <source>
        <dbReference type="Google" id="ProtNLM"/>
    </source>
</evidence>
<feature type="domain" description="PGAP2IP C-terminal nuclease-like" evidence="6">
    <location>
        <begin position="690"/>
        <end position="938"/>
    </location>
</feature>
<dbReference type="Pfam" id="PF23021">
    <property type="entry name" value="6TM_2nd_PGAP2IP"/>
    <property type="match status" value="1"/>
</dbReference>
<dbReference type="AlphaFoldDB" id="A0A9P7VBZ3"/>
<proteinExistence type="predicted"/>
<comment type="caution">
    <text evidence="7">The sequence shown here is derived from an EMBL/GenBank/DDBJ whole genome shotgun (WGS) entry which is preliminary data.</text>
</comment>
<dbReference type="GeneID" id="66117067"/>
<feature type="transmembrane region" description="Helical" evidence="2">
    <location>
        <begin position="390"/>
        <end position="410"/>
    </location>
</feature>
<feature type="transmembrane region" description="Helical" evidence="2">
    <location>
        <begin position="618"/>
        <end position="636"/>
    </location>
</feature>
<dbReference type="Proteomes" id="UP000790833">
    <property type="component" value="Unassembled WGS sequence"/>
</dbReference>
<dbReference type="Gene3D" id="3.60.10.10">
    <property type="entry name" value="Endonuclease/exonuclease/phosphatase"/>
    <property type="match status" value="1"/>
</dbReference>
<dbReference type="OrthoDB" id="68581at2759"/>
<evidence type="ECO:0000313" key="8">
    <source>
        <dbReference type="Proteomes" id="UP000790833"/>
    </source>
</evidence>
<accession>A0A9P7VBZ3</accession>
<dbReference type="InterPro" id="IPR036691">
    <property type="entry name" value="Endo/exonu/phosph_ase_sf"/>
</dbReference>
<dbReference type="InterPro" id="IPR057315">
    <property type="entry name" value="Exo_endo_phos_PGAP2IP_C"/>
</dbReference>
<feature type="domain" description="PGAP2IP first transmembrane" evidence="5">
    <location>
        <begin position="282"/>
        <end position="439"/>
    </location>
</feature>
<dbReference type="RefSeq" id="XP_043050716.1">
    <property type="nucleotide sequence ID" value="XM_043194392.1"/>
</dbReference>
<feature type="domain" description="CWH43-like N-terminal" evidence="3">
    <location>
        <begin position="17"/>
        <end position="223"/>
    </location>
</feature>
<dbReference type="SUPFAM" id="SSF56219">
    <property type="entry name" value="DNase I-like"/>
    <property type="match status" value="1"/>
</dbReference>
<dbReference type="GO" id="GO:0005783">
    <property type="term" value="C:endoplasmic reticulum"/>
    <property type="evidence" value="ECO:0007669"/>
    <property type="project" value="TreeGrafter"/>
</dbReference>
<dbReference type="InterPro" id="IPR053911">
    <property type="entry name" value="PGAP2IP_TM_2nd"/>
</dbReference>
<dbReference type="EMBL" id="JAHMUF010000004">
    <property type="protein sequence ID" value="KAG7195169.1"/>
    <property type="molecule type" value="Genomic_DNA"/>
</dbReference>
<feature type="transmembrane region" description="Helical" evidence="2">
    <location>
        <begin position="358"/>
        <end position="378"/>
    </location>
</feature>
<dbReference type="FunFam" id="3.60.10.10:FF:000031">
    <property type="entry name" value="Calcofluor white hypersensitive protein"/>
    <property type="match status" value="1"/>
</dbReference>
<organism evidence="7 8">
    <name type="scientific">Scheffersomyces spartinae</name>
    <dbReference type="NCBI Taxonomy" id="45513"/>
    <lineage>
        <taxon>Eukaryota</taxon>
        <taxon>Fungi</taxon>
        <taxon>Dikarya</taxon>
        <taxon>Ascomycota</taxon>
        <taxon>Saccharomycotina</taxon>
        <taxon>Pichiomycetes</taxon>
        <taxon>Debaryomycetaceae</taxon>
        <taxon>Scheffersomyces</taxon>
    </lineage>
</organism>
<feature type="transmembrane region" description="Helical" evidence="2">
    <location>
        <begin position="75"/>
        <end position="97"/>
    </location>
</feature>
<reference evidence="7" key="1">
    <citation type="submission" date="2021-03" db="EMBL/GenBank/DDBJ databases">
        <authorList>
            <person name="Palmer J.M."/>
        </authorList>
    </citation>
    <scope>NUCLEOTIDE SEQUENCE</scope>
    <source>
        <strain evidence="7">ARV_011</strain>
    </source>
</reference>
<dbReference type="PANTHER" id="PTHR14859">
    <property type="entry name" value="CALCOFLUOR WHITE HYPERSENSITIVE PROTEIN PRECURSOR"/>
    <property type="match status" value="1"/>
</dbReference>
<keyword evidence="8" id="KW-1185">Reference proteome</keyword>
<protein>
    <recommendedName>
        <fullName evidence="9">Protein CWH43</fullName>
    </recommendedName>
</protein>
<feature type="transmembrane region" description="Helical" evidence="2">
    <location>
        <begin position="274"/>
        <end position="298"/>
    </location>
</feature>
<evidence type="ECO:0000259" key="5">
    <source>
        <dbReference type="Pfam" id="PF23022"/>
    </source>
</evidence>
<feature type="transmembrane region" description="Helical" evidence="2">
    <location>
        <begin position="21"/>
        <end position="43"/>
    </location>
</feature>
<evidence type="ECO:0000313" key="7">
    <source>
        <dbReference type="EMBL" id="KAG7195169.1"/>
    </source>
</evidence>
<feature type="transmembrane region" description="Helical" evidence="2">
    <location>
        <begin position="310"/>
        <end position="327"/>
    </location>
</feature>
<dbReference type="InterPro" id="IPR053912">
    <property type="entry name" value="PGAP2IP_TM_1nd"/>
</dbReference>
<dbReference type="InterPro" id="IPR051916">
    <property type="entry name" value="GPI-anchor_lipid_remodeler"/>
</dbReference>
<keyword evidence="2" id="KW-0472">Membrane</keyword>
<dbReference type="Pfam" id="PF23226">
    <property type="entry name" value="Exo_endo_phos_PGAP2IP"/>
    <property type="match status" value="1"/>
</dbReference>
<sequence>MAESSSNLKPVITVNASFIGYAHTVFAIAPFVGALIVGCWLHYEKIVRNSSFGYPDEWFPSVSATIGDRYPERSLFQVLIAVCSGPRFLLLFFNFVAAYKPKSVVPYIALVSGLLRTLTCGGWVYITSTDDHDWHDIFMISYIILTIPWDICTTLGAPKGSCERKGRFYTGWLFFLMLIPLVYWFIQHKVHVVAGAYSVYAYFEWALILLDVSFDGWSILGLQNIEIGISGNGLHFTKVQPSKDDKATSIETIESKLLENTVVSLNYDFTCFEFIINVINAYMFWTNVTALVLCVWYFPLWHMGISGYEAAIGVTIVAPILVVLPFIRAFFTNVPFLSRFIGVLLGVGVYKVEDPELRLLILSVGTFFSTVAYITESYTWSKLPTTSKYISYHISFIIGLLATSTFKFLNYSNNPIWPIMNETNGGYNEVGLAIGLTSAFLTPMTYETTESHTSPAAKHGFLLFAALGFAGYYFSLHALLSDSGTLASWTWSGYPINGPTPISGSLPFFGAMIVGILASLGIHPNVFSSTFYNAIVGGGSAFTLYSFPDWAGYCGALVYAFYLSSLSGLIAYSVIGHNVGVLYFFGFFFETVLALASVWIVAYAFVPGGPLLRERTDLILLFSFTCIQFGVLNYTLKAKESKIVRFSFETTKTFKQALAVLTTLLALSITGYVKRYPIGTPTPYNDGSGSFTAGIWCIHFGLDNDMWSSETRMLDLIRDAQVDVIGLLESDTQRLIGGNRDFTQKIAEDLGMYVDYGPGPNKHTWGAALLSKFPILKSEHHLLPSPVGELAPAIHATLDIYGQEVDIVVFHLGQEEDVEDRRLQSLGISDIMGKSTNPLVLLSYLVTEPGQGNYNTYVSENSNVWDIDSTDWDRWCEYILFRDLKKVAYARISRSTITDTELQVAKFKLLSDEEKNQYDIDFLYGNHFIDESEVPENLRMPQLLRGEGVRGHFYHVFDEPRYFALSKDSYNKVEESQSWDDVQEVESVYVEEVPEQEQDDVSTEEKTSIPDQDFIDEVLKEN</sequence>
<feature type="transmembrane region" description="Helical" evidence="2">
    <location>
        <begin position="169"/>
        <end position="186"/>
    </location>
</feature>